<proteinExistence type="predicted"/>
<dbReference type="AlphaFoldDB" id="A0A0F0LYZ0"/>
<evidence type="ECO:0000313" key="2">
    <source>
        <dbReference type="EMBL" id="KJL38173.1"/>
    </source>
</evidence>
<evidence type="ECO:0000313" key="3">
    <source>
        <dbReference type="Proteomes" id="UP000033451"/>
    </source>
</evidence>
<dbReference type="STRING" id="400772.RR49_00804"/>
<keyword evidence="1" id="KW-0472">Membrane</keyword>
<accession>A0A0F0LYZ0</accession>
<protein>
    <recommendedName>
        <fullName evidence="4">Fimbrial assembly protein (PilN)</fullName>
    </recommendedName>
</protein>
<dbReference type="Proteomes" id="UP000033451">
    <property type="component" value="Unassembled WGS sequence"/>
</dbReference>
<gene>
    <name evidence="2" type="ORF">RR49_00804</name>
</gene>
<dbReference type="RefSeq" id="WP_045246783.1">
    <property type="nucleotide sequence ID" value="NZ_DAIQHQ010000013.1"/>
</dbReference>
<name>A0A0F0LYZ0_9MICO</name>
<dbReference type="OrthoDB" id="5060532at2"/>
<evidence type="ECO:0008006" key="4">
    <source>
        <dbReference type="Google" id="ProtNLM"/>
    </source>
</evidence>
<feature type="transmembrane region" description="Helical" evidence="1">
    <location>
        <begin position="36"/>
        <end position="60"/>
    </location>
</feature>
<sequence length="218" mass="22208">MSAAVDTLVLGGAARVNLLPPAEVERRARVRLGRRWIGALVGTAVVVVLIIAAAVAYSVVGSARLASEQARTQQLVAETQSYQSVATAVATRTELTQFRADALGYDIRWGAVFDTISAHLTPGASVTGFSLTAGAQPQAGTTAQRGLGGSLTVSVANPADAASLARALRGVSGVLAADAGDVTSSTTAGTQAAPTYDVTIDVVFDQSVYSGQFSQEGK</sequence>
<evidence type="ECO:0000256" key="1">
    <source>
        <dbReference type="SAM" id="Phobius"/>
    </source>
</evidence>
<keyword evidence="3" id="KW-1185">Reference proteome</keyword>
<dbReference type="EMBL" id="JYIY01000064">
    <property type="protein sequence ID" value="KJL38173.1"/>
    <property type="molecule type" value="Genomic_DNA"/>
</dbReference>
<keyword evidence="1" id="KW-0812">Transmembrane</keyword>
<keyword evidence="1" id="KW-1133">Transmembrane helix</keyword>
<reference evidence="2 3" key="1">
    <citation type="submission" date="2015-02" db="EMBL/GenBank/DDBJ databases">
        <title>Draft genome sequences of ten Microbacterium spp. with emphasis on heavy metal contaminated environments.</title>
        <authorList>
            <person name="Corretto E."/>
        </authorList>
    </citation>
    <scope>NUCLEOTIDE SEQUENCE [LARGE SCALE GENOMIC DNA]</scope>
    <source>
        <strain evidence="2 3">DSM 18659</strain>
    </source>
</reference>
<organism evidence="2 3">
    <name type="scientific">Microbacterium ginsengisoli</name>
    <dbReference type="NCBI Taxonomy" id="400772"/>
    <lineage>
        <taxon>Bacteria</taxon>
        <taxon>Bacillati</taxon>
        <taxon>Actinomycetota</taxon>
        <taxon>Actinomycetes</taxon>
        <taxon>Micrococcales</taxon>
        <taxon>Microbacteriaceae</taxon>
        <taxon>Microbacterium</taxon>
    </lineage>
</organism>
<dbReference type="PATRIC" id="fig|400772.4.peg.833"/>
<comment type="caution">
    <text evidence="2">The sequence shown here is derived from an EMBL/GenBank/DDBJ whole genome shotgun (WGS) entry which is preliminary data.</text>
</comment>